<protein>
    <submittedName>
        <fullName evidence="9">Tripartite motif-containing protein 43B-like</fullName>
    </submittedName>
</protein>
<dbReference type="InterPro" id="IPR017907">
    <property type="entry name" value="Znf_RING_CS"/>
</dbReference>
<keyword evidence="5" id="KW-0175">Coiled coil</keyword>
<evidence type="ECO:0000259" key="7">
    <source>
        <dbReference type="PROSITE" id="PS50119"/>
    </source>
</evidence>
<name>A0ABM1AH67_MICOH</name>
<keyword evidence="8" id="KW-1185">Reference proteome</keyword>
<feature type="domain" description="RING-type" evidence="6">
    <location>
        <begin position="61"/>
        <end position="102"/>
    </location>
</feature>
<dbReference type="Pfam" id="PF15227">
    <property type="entry name" value="zf-C3HC4_4"/>
    <property type="match status" value="1"/>
</dbReference>
<dbReference type="Pfam" id="PF00643">
    <property type="entry name" value="zf-B_box"/>
    <property type="match status" value="1"/>
</dbReference>
<organism evidence="8 9">
    <name type="scientific">Microtus ochrogaster</name>
    <name type="common">Prairie vole</name>
    <dbReference type="NCBI Taxonomy" id="79684"/>
    <lineage>
        <taxon>Eukaryota</taxon>
        <taxon>Metazoa</taxon>
        <taxon>Chordata</taxon>
        <taxon>Craniata</taxon>
        <taxon>Vertebrata</taxon>
        <taxon>Euteleostomi</taxon>
        <taxon>Mammalia</taxon>
        <taxon>Eutheria</taxon>
        <taxon>Euarchontoglires</taxon>
        <taxon>Glires</taxon>
        <taxon>Rodentia</taxon>
        <taxon>Myomorpha</taxon>
        <taxon>Muroidea</taxon>
        <taxon>Cricetidae</taxon>
        <taxon>Arvicolinae</taxon>
        <taxon>Microtus</taxon>
    </lineage>
</organism>
<dbReference type="InterPro" id="IPR001841">
    <property type="entry name" value="Znf_RING"/>
</dbReference>
<evidence type="ECO:0000256" key="5">
    <source>
        <dbReference type="SAM" id="Coils"/>
    </source>
</evidence>
<dbReference type="InterPro" id="IPR050143">
    <property type="entry name" value="TRIM/RBCC"/>
</dbReference>
<keyword evidence="3" id="KW-0862">Zinc</keyword>
<dbReference type="InterPro" id="IPR013083">
    <property type="entry name" value="Znf_RING/FYVE/PHD"/>
</dbReference>
<accession>A0ABM1AH67</accession>
<evidence type="ECO:0000256" key="3">
    <source>
        <dbReference type="ARBA" id="ARBA00022833"/>
    </source>
</evidence>
<dbReference type="Gene3D" id="3.30.160.60">
    <property type="entry name" value="Classic Zinc Finger"/>
    <property type="match status" value="1"/>
</dbReference>
<keyword evidence="2 4" id="KW-0863">Zinc-finger</keyword>
<feature type="domain" description="B box-type" evidence="7">
    <location>
        <begin position="134"/>
        <end position="175"/>
    </location>
</feature>
<dbReference type="SUPFAM" id="SSF57845">
    <property type="entry name" value="B-box zinc-binding domain"/>
    <property type="match status" value="1"/>
</dbReference>
<dbReference type="Gene3D" id="3.30.40.10">
    <property type="entry name" value="Zinc/RING finger domain, C3HC4 (zinc finger)"/>
    <property type="match status" value="1"/>
</dbReference>
<dbReference type="GeneID" id="101997904"/>
<gene>
    <name evidence="9" type="primary">LOC101997904</name>
</gene>
<feature type="coiled-coil region" evidence="5">
    <location>
        <begin position="176"/>
        <end position="210"/>
    </location>
</feature>
<dbReference type="SMART" id="SM00184">
    <property type="entry name" value="RING"/>
    <property type="match status" value="1"/>
</dbReference>
<dbReference type="PANTHER" id="PTHR24103">
    <property type="entry name" value="E3 UBIQUITIN-PROTEIN LIGASE TRIM"/>
    <property type="match status" value="1"/>
</dbReference>
<dbReference type="PROSITE" id="PS00518">
    <property type="entry name" value="ZF_RING_1"/>
    <property type="match status" value="1"/>
</dbReference>
<evidence type="ECO:0000313" key="8">
    <source>
        <dbReference type="Proteomes" id="UP000694915"/>
    </source>
</evidence>
<evidence type="ECO:0000259" key="6">
    <source>
        <dbReference type="PROSITE" id="PS50089"/>
    </source>
</evidence>
<dbReference type="PROSITE" id="PS50119">
    <property type="entry name" value="ZF_BBOX"/>
    <property type="match status" value="1"/>
</dbReference>
<dbReference type="InterPro" id="IPR000315">
    <property type="entry name" value="Znf_B-box"/>
</dbReference>
<proteinExistence type="predicted"/>
<evidence type="ECO:0000313" key="9">
    <source>
        <dbReference type="RefSeq" id="XP_013201804.1"/>
    </source>
</evidence>
<evidence type="ECO:0000256" key="1">
    <source>
        <dbReference type="ARBA" id="ARBA00022723"/>
    </source>
</evidence>
<sequence>MVGVLWPCSAARCSDRVLPPSVPSSLGLKAFAAERRQLTKVAFMCKMESDFSRAVTEELHCSVCLSYLIDPVTIKCGHSFCRVCLHLFWEDSLLPGHCPTCRKRTKQKDFRTNIVLKKLVSIAKQASLKKYLISEENKCVTHKEPKGIFCMETRIYLCQLCSDSLIHRDHRHAPIEAAAEGEMERLLKQMASLQEKIQEIKENLEAECRMKLLFRNFLVMREDMIRTEYRKWRAVPHEQEDQHIVRMKNEGDCVLEKLGESEAMMIQKSKQLREMFQELMAMSQEPYVVLLQDVDIILRRSEAVELSVPQAMKPELSALPITGLTESFNHFKDKLSPRIFDCTETVC</sequence>
<dbReference type="PROSITE" id="PS50089">
    <property type="entry name" value="ZF_RING_2"/>
    <property type="match status" value="1"/>
</dbReference>
<evidence type="ECO:0000256" key="2">
    <source>
        <dbReference type="ARBA" id="ARBA00022771"/>
    </source>
</evidence>
<dbReference type="Proteomes" id="UP000694915">
    <property type="component" value="Chromosome 5"/>
</dbReference>
<dbReference type="SUPFAM" id="SSF57850">
    <property type="entry name" value="RING/U-box"/>
    <property type="match status" value="1"/>
</dbReference>
<dbReference type="RefSeq" id="XP_013201804.1">
    <property type="nucleotide sequence ID" value="XM_013346350.1"/>
</dbReference>
<reference evidence="9" key="1">
    <citation type="submission" date="2025-08" db="UniProtKB">
        <authorList>
            <consortium name="RefSeq"/>
        </authorList>
    </citation>
    <scope>IDENTIFICATION</scope>
</reference>
<evidence type="ECO:0000256" key="4">
    <source>
        <dbReference type="PROSITE-ProRule" id="PRU00024"/>
    </source>
</evidence>
<keyword evidence="1" id="KW-0479">Metal-binding</keyword>